<dbReference type="STRING" id="1077974.GOEFS_115_00220"/>
<keyword evidence="3" id="KW-0547">Nucleotide-binding</keyword>
<sequence>MAKDSTTPRSSGSRMASGRVRRGAKLGKLAARQAALGAGTRLSMIGRSDDARAVLAERSTLRAAEQLVTVLGNLKGAAMKAGQMFALIDLDLIPESHRADFQAKLAALFDNAPQVGFDDMRQVIEADLGPLNSAFAEFDATPIGAASIGQVYRARLHDGRNVAVKVKYPGVDRAVRSDMRNLVLFGKLFTAQWPTLQNGALVEEFTSNLERELDYIGESKTQQAVAREFVDHPYIVIPDVVEEMCTDHVLVTELFDGESFESIRRLPPDERNHYGELIYRFYVGSLFERHEFCGDPHPGNILLGDNGKICFLDFGLYHRMSPAGVEEERRMLCAAAENDADGLRGMMVAAGVFAESAPVTADECLAYVWDAAEWHLVDDEIAIDPAVATGTVLLALDPRSREHANLRRQNLPPEHMFSRRTDFLTFGVLGQLRVTNNWHRIAREWLFDEAPTTEIGRDIARWRASRSAMTEKVD</sequence>
<dbReference type="Gene3D" id="1.10.510.10">
    <property type="entry name" value="Transferase(Phosphotransferase) domain 1"/>
    <property type="match status" value="1"/>
</dbReference>
<dbReference type="SUPFAM" id="SSF56112">
    <property type="entry name" value="Protein kinase-like (PK-like)"/>
    <property type="match status" value="1"/>
</dbReference>
<feature type="compositionally biased region" description="Polar residues" evidence="5">
    <location>
        <begin position="1"/>
        <end position="14"/>
    </location>
</feature>
<dbReference type="GO" id="GO:0005524">
    <property type="term" value="F:ATP binding"/>
    <property type="evidence" value="ECO:0007669"/>
    <property type="project" value="UniProtKB-KW"/>
</dbReference>
<dbReference type="InterPro" id="IPR034646">
    <property type="entry name" value="ADCK3_dom"/>
</dbReference>
<feature type="region of interest" description="Disordered" evidence="5">
    <location>
        <begin position="1"/>
        <end position="20"/>
    </location>
</feature>
<evidence type="ECO:0000256" key="4">
    <source>
        <dbReference type="ARBA" id="ARBA00022840"/>
    </source>
</evidence>
<dbReference type="CDD" id="cd13970">
    <property type="entry name" value="ABC1_ADCK3"/>
    <property type="match status" value="1"/>
</dbReference>
<proteinExistence type="inferred from homology"/>
<keyword evidence="2" id="KW-0808">Transferase</keyword>
<reference evidence="7 8" key="1">
    <citation type="submission" date="2011-12" db="EMBL/GenBank/DDBJ databases">
        <title>Whole genome shotgun sequence of Gordonia effusa NBRC 100432.</title>
        <authorList>
            <person name="Yoshida I."/>
            <person name="Takarada H."/>
            <person name="Hosoyama A."/>
            <person name="Tsuchikane K."/>
            <person name="Katsumata H."/>
            <person name="Yamazaki S."/>
            <person name="Fujita N."/>
        </authorList>
    </citation>
    <scope>NUCLEOTIDE SEQUENCE [LARGE SCALE GENOMIC DNA]</scope>
    <source>
        <strain evidence="7 8">NBRC 100432</strain>
    </source>
</reference>
<dbReference type="Proteomes" id="UP000035034">
    <property type="component" value="Unassembled WGS sequence"/>
</dbReference>
<organism evidence="7 8">
    <name type="scientific">Gordonia effusa NBRC 100432</name>
    <dbReference type="NCBI Taxonomy" id="1077974"/>
    <lineage>
        <taxon>Bacteria</taxon>
        <taxon>Bacillati</taxon>
        <taxon>Actinomycetota</taxon>
        <taxon>Actinomycetes</taxon>
        <taxon>Mycobacteriales</taxon>
        <taxon>Gordoniaceae</taxon>
        <taxon>Gordonia</taxon>
    </lineage>
</organism>
<evidence type="ECO:0000313" key="7">
    <source>
        <dbReference type="EMBL" id="GAB20382.1"/>
    </source>
</evidence>
<dbReference type="AlphaFoldDB" id="H0R5N1"/>
<keyword evidence="4" id="KW-0067">ATP-binding</keyword>
<dbReference type="Pfam" id="PF03109">
    <property type="entry name" value="ABC1"/>
    <property type="match status" value="1"/>
</dbReference>
<gene>
    <name evidence="7" type="ORF">GOEFS_115_00220</name>
</gene>
<dbReference type="EMBL" id="BAEH01000115">
    <property type="protein sequence ID" value="GAB20382.1"/>
    <property type="molecule type" value="Genomic_DNA"/>
</dbReference>
<evidence type="ECO:0000259" key="6">
    <source>
        <dbReference type="Pfam" id="PF03109"/>
    </source>
</evidence>
<keyword evidence="8" id="KW-1185">Reference proteome</keyword>
<feature type="domain" description="ABC1 atypical kinase-like" evidence="6">
    <location>
        <begin position="108"/>
        <end position="344"/>
    </location>
</feature>
<evidence type="ECO:0000256" key="3">
    <source>
        <dbReference type="ARBA" id="ARBA00022741"/>
    </source>
</evidence>
<accession>H0R5N1</accession>
<dbReference type="PANTHER" id="PTHR43851:SF3">
    <property type="entry name" value="COENZYME Q8"/>
    <property type="match status" value="1"/>
</dbReference>
<comment type="similarity">
    <text evidence="1">Belongs to the protein kinase superfamily. ADCK protein kinase family.</text>
</comment>
<dbReference type="InterPro" id="IPR051409">
    <property type="entry name" value="Atypical_kinase_ADCK"/>
</dbReference>
<dbReference type="InterPro" id="IPR011009">
    <property type="entry name" value="Kinase-like_dom_sf"/>
</dbReference>
<dbReference type="RefSeq" id="WP_007319717.1">
    <property type="nucleotide sequence ID" value="NZ_BAEH01000115.1"/>
</dbReference>
<evidence type="ECO:0000256" key="2">
    <source>
        <dbReference type="ARBA" id="ARBA00022679"/>
    </source>
</evidence>
<name>H0R5N1_9ACTN</name>
<dbReference type="eggNOG" id="COG0661">
    <property type="taxonomic scope" value="Bacteria"/>
</dbReference>
<evidence type="ECO:0000313" key="8">
    <source>
        <dbReference type="Proteomes" id="UP000035034"/>
    </source>
</evidence>
<dbReference type="PANTHER" id="PTHR43851">
    <property type="match status" value="1"/>
</dbReference>
<dbReference type="InterPro" id="IPR004147">
    <property type="entry name" value="ABC1_dom"/>
</dbReference>
<evidence type="ECO:0000256" key="1">
    <source>
        <dbReference type="ARBA" id="ARBA00009670"/>
    </source>
</evidence>
<dbReference type="GO" id="GO:0016740">
    <property type="term" value="F:transferase activity"/>
    <property type="evidence" value="ECO:0007669"/>
    <property type="project" value="UniProtKB-KW"/>
</dbReference>
<evidence type="ECO:0000256" key="5">
    <source>
        <dbReference type="SAM" id="MobiDB-lite"/>
    </source>
</evidence>
<comment type="caution">
    <text evidence="7">The sequence shown here is derived from an EMBL/GenBank/DDBJ whole genome shotgun (WGS) entry which is preliminary data.</text>
</comment>
<protein>
    <recommendedName>
        <fullName evidence="6">ABC1 atypical kinase-like domain-containing protein</fullName>
    </recommendedName>
</protein>